<gene>
    <name evidence="2" type="ORF">Ccrd_006468</name>
</gene>
<name>A0A103XIY8_CYNCS</name>
<comment type="caution">
    <text evidence="2">The sequence shown here is derived from an EMBL/GenBank/DDBJ whole genome shotgun (WGS) entry which is preliminary data.</text>
</comment>
<dbReference type="PANTHER" id="PTHR37371">
    <property type="entry name" value="OS08G0180400 PROTEIN"/>
    <property type="match status" value="1"/>
</dbReference>
<evidence type="ECO:0000256" key="1">
    <source>
        <dbReference type="SAM" id="MobiDB-lite"/>
    </source>
</evidence>
<feature type="region of interest" description="Disordered" evidence="1">
    <location>
        <begin position="49"/>
        <end position="87"/>
    </location>
</feature>
<protein>
    <submittedName>
        <fullName evidence="2">Uncharacterized protein</fullName>
    </submittedName>
</protein>
<feature type="compositionally biased region" description="Low complexity" evidence="1">
    <location>
        <begin position="63"/>
        <end position="83"/>
    </location>
</feature>
<keyword evidence="3" id="KW-1185">Reference proteome</keyword>
<dbReference type="PANTHER" id="PTHR37371:SF1">
    <property type="entry name" value="KINESIN-LIKE PROTEIN"/>
    <property type="match status" value="1"/>
</dbReference>
<dbReference type="AlphaFoldDB" id="A0A103XIY8"/>
<reference evidence="2 3" key="1">
    <citation type="journal article" date="2016" name="Sci. Rep.">
        <title>The genome sequence of the outbreeding globe artichoke constructed de novo incorporating a phase-aware low-pass sequencing strategy of F1 progeny.</title>
        <authorList>
            <person name="Scaglione D."/>
            <person name="Reyes-Chin-Wo S."/>
            <person name="Acquadro A."/>
            <person name="Froenicke L."/>
            <person name="Portis E."/>
            <person name="Beitel C."/>
            <person name="Tirone M."/>
            <person name="Mauro R."/>
            <person name="Lo Monaco A."/>
            <person name="Mauromicale G."/>
            <person name="Faccioli P."/>
            <person name="Cattivelli L."/>
            <person name="Rieseberg L."/>
            <person name="Michelmore R."/>
            <person name="Lanteri S."/>
        </authorList>
    </citation>
    <scope>NUCLEOTIDE SEQUENCE [LARGE SCALE GENOMIC DNA]</scope>
    <source>
        <strain evidence="2">2C</strain>
    </source>
</reference>
<evidence type="ECO:0000313" key="2">
    <source>
        <dbReference type="EMBL" id="KVH91508.1"/>
    </source>
</evidence>
<dbReference type="Proteomes" id="UP000243975">
    <property type="component" value="Unassembled WGS sequence"/>
</dbReference>
<dbReference type="OMA" id="NGRRNYK"/>
<accession>A0A103XIY8</accession>
<evidence type="ECO:0000313" key="3">
    <source>
        <dbReference type="Proteomes" id="UP000243975"/>
    </source>
</evidence>
<proteinExistence type="predicted"/>
<organism evidence="2 3">
    <name type="scientific">Cynara cardunculus var. scolymus</name>
    <name type="common">Globe artichoke</name>
    <name type="synonym">Cynara scolymus</name>
    <dbReference type="NCBI Taxonomy" id="59895"/>
    <lineage>
        <taxon>Eukaryota</taxon>
        <taxon>Viridiplantae</taxon>
        <taxon>Streptophyta</taxon>
        <taxon>Embryophyta</taxon>
        <taxon>Tracheophyta</taxon>
        <taxon>Spermatophyta</taxon>
        <taxon>Magnoliopsida</taxon>
        <taxon>eudicotyledons</taxon>
        <taxon>Gunneridae</taxon>
        <taxon>Pentapetalae</taxon>
        <taxon>asterids</taxon>
        <taxon>campanulids</taxon>
        <taxon>Asterales</taxon>
        <taxon>Asteraceae</taxon>
        <taxon>Carduoideae</taxon>
        <taxon>Cardueae</taxon>
        <taxon>Carduinae</taxon>
        <taxon>Cynara</taxon>
    </lineage>
</organism>
<dbReference type="Gramene" id="KVH91508">
    <property type="protein sequence ID" value="KVH91508"/>
    <property type="gene ID" value="Ccrd_006468"/>
</dbReference>
<dbReference type="EMBL" id="LEKV01004933">
    <property type="protein sequence ID" value="KVH91508.1"/>
    <property type="molecule type" value="Genomic_DNA"/>
</dbReference>
<sequence length="148" mass="16350">MRRRLRRKSSAADLLIAPPSLAATPNRSLTESPKIFNCSSSCFNTPTNSFSSLKEDSRSNNNSSKKPAAEPPTSSSPAPAMSSLNKASSRIADLKEMASSRIDSIKRQIDCSYIGILKDMEVSHSRLHKRYKILTGFGELNGRRNYKL</sequence>